<dbReference type="OrthoDB" id="4753941at2"/>
<dbReference type="InterPro" id="IPR028087">
    <property type="entry name" value="Tad_N"/>
</dbReference>
<keyword evidence="1" id="KW-0472">Membrane</keyword>
<proteinExistence type="predicted"/>
<dbReference type="NCBIfam" id="TIGR03816">
    <property type="entry name" value="tadE_like_DECH"/>
    <property type="match status" value="1"/>
</dbReference>
<dbReference type="InterPro" id="IPR021202">
    <property type="entry name" value="Rv3654c-like"/>
</dbReference>
<sequence>MWFWCCAWPQSPRYQCNCDAPTRPARPLDWLRVVTNVRLARSLAGLHRLRLRFTCAGTASTGSLRSSLAQNYCPPWAFPPRRSRLRSRDDAGSATVLAVSMVAVLLFVTAAGAYLGAVAVARHRAQAAADLAALAAAARLPHGPAAACASATAVARAMRIGGVQCGVQGLDVVVTVEVPVGFPGTARAAARAGPVEGARD</sequence>
<dbReference type="Proteomes" id="UP000324701">
    <property type="component" value="Unassembled WGS sequence"/>
</dbReference>
<reference evidence="3 4" key="1">
    <citation type="submission" date="2019-09" db="EMBL/GenBank/DDBJ databases">
        <title>Report of infection by Mycobacterium simiae a patient suffering from pulmonary tuberculosis.</title>
        <authorList>
            <person name="Mohanty P.S."/>
            <person name="Bansal A.K."/>
            <person name="Singh H."/>
            <person name="Sharma S."/>
            <person name="Patil S.A."/>
            <person name="Upadhaya P."/>
            <person name="Singh P.K."/>
            <person name="Kumar D."/>
            <person name="Kumar S."/>
            <person name="Singh R.K."/>
            <person name="Chaudhary B."/>
        </authorList>
    </citation>
    <scope>NUCLEOTIDE SEQUENCE [LARGE SCALE GENOMIC DNA]</scope>
    <source>
        <strain evidence="3 4">JAL-560-SIM</strain>
    </source>
</reference>
<keyword evidence="1" id="KW-0812">Transmembrane</keyword>
<feature type="domain" description="Putative Flp pilus-assembly TadG-like N-terminal" evidence="2">
    <location>
        <begin position="92"/>
        <end position="138"/>
    </location>
</feature>
<keyword evidence="1" id="KW-1133">Transmembrane helix</keyword>
<protein>
    <submittedName>
        <fullName evidence="3">Flp pilus-assembly TadE/G-like family protein</fullName>
    </submittedName>
</protein>
<dbReference type="AlphaFoldDB" id="A0A5B1BKC5"/>
<evidence type="ECO:0000313" key="4">
    <source>
        <dbReference type="Proteomes" id="UP000324701"/>
    </source>
</evidence>
<gene>
    <name evidence="3" type="ORF">F0Q45_16740</name>
</gene>
<evidence type="ECO:0000313" key="3">
    <source>
        <dbReference type="EMBL" id="KAA1249147.1"/>
    </source>
</evidence>
<dbReference type="EMBL" id="VTZN01000108">
    <property type="protein sequence ID" value="KAA1249147.1"/>
    <property type="molecule type" value="Genomic_DNA"/>
</dbReference>
<feature type="transmembrane region" description="Helical" evidence="1">
    <location>
        <begin position="91"/>
        <end position="115"/>
    </location>
</feature>
<keyword evidence="4" id="KW-1185">Reference proteome</keyword>
<organism evidence="3 4">
    <name type="scientific">Mycobacterium simiae</name>
    <name type="common">Mycobacterium habana</name>
    <dbReference type="NCBI Taxonomy" id="1784"/>
    <lineage>
        <taxon>Bacteria</taxon>
        <taxon>Bacillati</taxon>
        <taxon>Actinomycetota</taxon>
        <taxon>Actinomycetes</taxon>
        <taxon>Mycobacteriales</taxon>
        <taxon>Mycobacteriaceae</taxon>
        <taxon>Mycobacterium</taxon>
        <taxon>Mycobacterium simiae complex</taxon>
    </lineage>
</organism>
<accession>A0A5B1BKC5</accession>
<comment type="caution">
    <text evidence="3">The sequence shown here is derived from an EMBL/GenBank/DDBJ whole genome shotgun (WGS) entry which is preliminary data.</text>
</comment>
<evidence type="ECO:0000256" key="1">
    <source>
        <dbReference type="SAM" id="Phobius"/>
    </source>
</evidence>
<name>A0A5B1BKC5_MYCSI</name>
<evidence type="ECO:0000259" key="2">
    <source>
        <dbReference type="Pfam" id="PF13400"/>
    </source>
</evidence>
<dbReference type="Pfam" id="PF13400">
    <property type="entry name" value="Tad"/>
    <property type="match status" value="1"/>
</dbReference>